<dbReference type="OMA" id="HEKDADQ"/>
<dbReference type="SMR" id="A0A3N7FBE9"/>
<dbReference type="InterPro" id="IPR058192">
    <property type="entry name" value="WHD_ROQ1-like"/>
</dbReference>
<keyword evidence="4" id="KW-0520">NAD</keyword>
<keyword evidence="2" id="KW-0677">Repeat</keyword>
<dbReference type="GO" id="GO:0006952">
    <property type="term" value="P:defense response"/>
    <property type="evidence" value="ECO:0007669"/>
    <property type="project" value="UniProtKB-KW"/>
</dbReference>
<keyword evidence="1" id="KW-0433">Leucine-rich repeat</keyword>
<dbReference type="SMART" id="SM00255">
    <property type="entry name" value="TIR"/>
    <property type="match status" value="1"/>
</dbReference>
<dbReference type="PANTHER" id="PTHR11017">
    <property type="entry name" value="LEUCINE-RICH REPEAT-CONTAINING PROTEIN"/>
    <property type="match status" value="1"/>
</dbReference>
<evidence type="ECO:0000256" key="3">
    <source>
        <dbReference type="ARBA" id="ARBA00022821"/>
    </source>
</evidence>
<proteinExistence type="predicted"/>
<dbReference type="GO" id="GO:0007165">
    <property type="term" value="P:signal transduction"/>
    <property type="evidence" value="ECO:0007669"/>
    <property type="project" value="InterPro"/>
</dbReference>
<dbReference type="InterPro" id="IPR035897">
    <property type="entry name" value="Toll_tir_struct_dom_sf"/>
</dbReference>
<dbReference type="Gene3D" id="3.40.50.10140">
    <property type="entry name" value="Toll/interleukin-1 receptor homology (TIR) domain"/>
    <property type="match status" value="1"/>
</dbReference>
<dbReference type="SUPFAM" id="SSF52200">
    <property type="entry name" value="Toll/Interleukin receptor TIR domain"/>
    <property type="match status" value="1"/>
</dbReference>
<dbReference type="Pfam" id="PF23282">
    <property type="entry name" value="WHD_ROQ1"/>
    <property type="match status" value="1"/>
</dbReference>
<dbReference type="PROSITE" id="PS50104">
    <property type="entry name" value="TIR"/>
    <property type="match status" value="1"/>
</dbReference>
<dbReference type="Gene3D" id="1.10.8.430">
    <property type="entry name" value="Helical domain of apoptotic protease-activating factors"/>
    <property type="match status" value="1"/>
</dbReference>
<dbReference type="Pfam" id="PF01582">
    <property type="entry name" value="TIR"/>
    <property type="match status" value="1"/>
</dbReference>
<name>A0A3N7FBE9_POPTR</name>
<dbReference type="InterPro" id="IPR036390">
    <property type="entry name" value="WH_DNA-bd_sf"/>
</dbReference>
<dbReference type="PANTHER" id="PTHR11017:SF271">
    <property type="entry name" value="DISEASE RESISTANCE PROTEIN (TIR-NBS-LRR CLASS) FAMILY"/>
    <property type="match status" value="1"/>
</dbReference>
<dbReference type="Gene3D" id="3.40.50.300">
    <property type="entry name" value="P-loop containing nucleotide triphosphate hydrolases"/>
    <property type="match status" value="1"/>
</dbReference>
<organism evidence="6">
    <name type="scientific">Populus trichocarpa</name>
    <name type="common">Western balsam poplar</name>
    <name type="synonym">Populus balsamifera subsp. trichocarpa</name>
    <dbReference type="NCBI Taxonomy" id="3694"/>
    <lineage>
        <taxon>Eukaryota</taxon>
        <taxon>Viridiplantae</taxon>
        <taxon>Streptophyta</taxon>
        <taxon>Embryophyta</taxon>
        <taxon>Tracheophyta</taxon>
        <taxon>Spermatophyta</taxon>
        <taxon>Magnoliopsida</taxon>
        <taxon>eudicotyledons</taxon>
        <taxon>Gunneridae</taxon>
        <taxon>Pentapetalae</taxon>
        <taxon>rosids</taxon>
        <taxon>fabids</taxon>
        <taxon>Malpighiales</taxon>
        <taxon>Salicaceae</taxon>
        <taxon>Saliceae</taxon>
        <taxon>Populus</taxon>
    </lineage>
</organism>
<gene>
    <name evidence="6" type="ORF">POPTR_T002428</name>
</gene>
<evidence type="ECO:0000313" key="6">
    <source>
        <dbReference type="EMBL" id="RQO93052.1"/>
    </source>
</evidence>
<dbReference type="FunFam" id="3.40.50.10140:FF:000007">
    <property type="entry name" value="Disease resistance protein (TIR-NBS-LRR class)"/>
    <property type="match status" value="1"/>
</dbReference>
<evidence type="ECO:0000256" key="4">
    <source>
        <dbReference type="ARBA" id="ARBA00023027"/>
    </source>
</evidence>
<dbReference type="AlphaFoldDB" id="A0A3N7FBE9"/>
<dbReference type="GO" id="GO:0043531">
    <property type="term" value="F:ADP binding"/>
    <property type="evidence" value="ECO:0007669"/>
    <property type="project" value="InterPro"/>
</dbReference>
<dbReference type="InterPro" id="IPR027417">
    <property type="entry name" value="P-loop_NTPase"/>
</dbReference>
<dbReference type="SUPFAM" id="SSF46785">
    <property type="entry name" value="Winged helix' DNA-binding domain"/>
    <property type="match status" value="1"/>
</dbReference>
<dbReference type="InterPro" id="IPR042197">
    <property type="entry name" value="Apaf_helical"/>
</dbReference>
<evidence type="ECO:0000259" key="5">
    <source>
        <dbReference type="PROSITE" id="PS50104"/>
    </source>
</evidence>
<dbReference type="InterPro" id="IPR044974">
    <property type="entry name" value="Disease_R_plants"/>
</dbReference>
<evidence type="ECO:0000256" key="2">
    <source>
        <dbReference type="ARBA" id="ARBA00022737"/>
    </source>
</evidence>
<dbReference type="EMBL" id="KZ623338">
    <property type="protein sequence ID" value="RQO93052.1"/>
    <property type="molecule type" value="Genomic_DNA"/>
</dbReference>
<dbReference type="SUPFAM" id="SSF52540">
    <property type="entry name" value="P-loop containing nucleoside triphosphate hydrolases"/>
    <property type="match status" value="1"/>
</dbReference>
<dbReference type="PRINTS" id="PR00364">
    <property type="entry name" value="DISEASERSIST"/>
</dbReference>
<accession>A0A3N7FBE9</accession>
<dbReference type="Pfam" id="PF00931">
    <property type="entry name" value="NB-ARC"/>
    <property type="match status" value="1"/>
</dbReference>
<sequence>MTEPQSSHSRPEGAYDVFLSFRGEDTRKTFVDHLYTALVQAGIHTFRDDDELPRGEEISEHLLEAIRESKISIVVFSKGYASSRWCLNELVEILKCKRKKTGQIVLPIFYDIDPSDVRKQTGSFAEAFDKHEEERFEEKLVKEWRKALEDAGNLSGWSLNDMANGHEAKFIKGIIKDVLNKLRRECLYVPEHLVGMDLAHDIYDFLSTATDDVRIVGIHGMPGIGKTTIAKVVFNQLCNGLDGSCFLSDINETSKQFNGLALLQKQLLHDILKQDVANINCVDRGKVMIKDRLCRKRVLVVADDVAHLDQLNALMGERSWFGPGSRVIITTRDSSLLRKADLTYEIEELEPDESLQLFSWHAFKDTKPAEDYIELSKKAVDFCGGLPLALQVIGALLYRENNDKWEGEIDNLSRIPNQDIQGKLLISFDALDGELQNAFLDIAFFFIGKEKEYVAKLLGACCRYNPEVLEKLRERSLIEILEETVTMHDLLREMGREVVFKAKGCMECTSEKHYGMYFSSRRVRML</sequence>
<dbReference type="InterPro" id="IPR000157">
    <property type="entry name" value="TIR_dom"/>
</dbReference>
<keyword evidence="3" id="KW-0611">Plant defense</keyword>
<dbReference type="InterPro" id="IPR002182">
    <property type="entry name" value="NB-ARC"/>
</dbReference>
<feature type="domain" description="TIR" evidence="5">
    <location>
        <begin position="13"/>
        <end position="182"/>
    </location>
</feature>
<protein>
    <recommendedName>
        <fullName evidence="5">TIR domain-containing protein</fullName>
    </recommendedName>
</protein>
<dbReference type="InParanoid" id="A0A3N7FBE9"/>
<reference evidence="6" key="2">
    <citation type="submission" date="2017-07" db="EMBL/GenBank/DDBJ databases">
        <title>WGS assembly of Populus trichocarpa.</title>
        <authorList>
            <person name="Tuskan G."/>
            <person name="Difazio S."/>
            <person name="Jansson S."/>
            <person name="Bohlmann J."/>
            <person name="Grigoriev I."/>
            <person name="Hellsten U."/>
            <person name="Putnam N."/>
            <person name="Ralph S."/>
            <person name="Rombauts S."/>
            <person name="Salamov A."/>
            <person name="Schein J."/>
            <person name="Sterck L."/>
            <person name="Aerts A."/>
            <person name="Bhalerao R."/>
            <person name="Bhalerao R."/>
            <person name="Blaudez D."/>
            <person name="Boerjan W."/>
            <person name="Brun A."/>
            <person name="Brunner A."/>
            <person name="Busov V."/>
            <person name="Campbell M."/>
            <person name="Carlson J."/>
            <person name="Chalot M."/>
            <person name="Chapman J."/>
            <person name="Chen G."/>
            <person name="Cooper D."/>
            <person name="Coutinho P."/>
            <person name="Couturier J."/>
            <person name="Covert S."/>
            <person name="Cronk Q."/>
            <person name="Cunningham R."/>
            <person name="Davis J."/>
            <person name="Degroeve S."/>
            <person name="Dejardin A."/>
            <person name="Depamphilis C."/>
            <person name="Detter J."/>
            <person name="Dirks B."/>
            <person name="Dubchak I."/>
            <person name="Duplessis S."/>
            <person name="Ehlting J."/>
            <person name="Ellis B."/>
            <person name="Gendler K."/>
            <person name="Goodstein D."/>
            <person name="Gribskov M."/>
            <person name="Grimwood J."/>
            <person name="Groover A."/>
            <person name="Gunter L."/>
            <person name="Hamberger B."/>
            <person name="Heinze B."/>
            <person name="Helariutta Y."/>
            <person name="Henrissat B."/>
            <person name="Holligan D."/>
            <person name="Holt R."/>
            <person name="Huang W."/>
            <person name="Islam-Faridi N."/>
            <person name="Jones S."/>
            <person name="Jones-Rhoades M."/>
            <person name="Jorgensen R."/>
            <person name="Joshi C."/>
            <person name="Kangasjarvi J."/>
            <person name="Karlsson J."/>
            <person name="Kelleher C."/>
            <person name="Kirkpatrick R."/>
            <person name="Kirst M."/>
            <person name="Kohler A."/>
            <person name="Kalluri U."/>
            <person name="Larimer F."/>
            <person name="Leebens-Mack J."/>
            <person name="Leple J."/>
            <person name="Locascio P."/>
            <person name="Lou Y."/>
            <person name="Lucas S."/>
            <person name="Martin F."/>
            <person name="Montanini B."/>
            <person name="Napoli C."/>
            <person name="Nelson D."/>
            <person name="Nelson C."/>
            <person name="Nieminen K."/>
            <person name="Nilsson O."/>
            <person name="Pereda V."/>
            <person name="Peter G."/>
            <person name="Philippe R."/>
            <person name="Pilate G."/>
            <person name="Poliakov A."/>
            <person name="Razumovskaya J."/>
            <person name="Richardson P."/>
            <person name="Rinaldi C."/>
            <person name="Ritland K."/>
            <person name="Rouze P."/>
            <person name="Ryaboy D."/>
            <person name="Schmutz J."/>
            <person name="Schrader J."/>
            <person name="Segerman B."/>
            <person name="Shin H."/>
            <person name="Siddiqui A."/>
            <person name="Sterky F."/>
            <person name="Terry A."/>
            <person name="Tsai C."/>
            <person name="Uberbacher E."/>
            <person name="Unneberg P."/>
            <person name="Vahala J."/>
            <person name="Wall K."/>
            <person name="Wessler S."/>
            <person name="Yang G."/>
            <person name="Yin T."/>
            <person name="Douglas C."/>
            <person name="Marra M."/>
            <person name="Sandberg G."/>
            <person name="Van De Peer Y."/>
            <person name="Rokhsar D."/>
        </authorList>
    </citation>
    <scope>NUCLEOTIDE SEQUENCE</scope>
    <source>
        <strain evidence="6">Nisqually-1</strain>
    </source>
</reference>
<evidence type="ECO:0000256" key="1">
    <source>
        <dbReference type="ARBA" id="ARBA00022614"/>
    </source>
</evidence>
<dbReference type="Gramene" id="Potri.T002428.1.v4.1">
    <property type="protein sequence ID" value="Potri.T002428.1.v4.1"/>
    <property type="gene ID" value="Potri.T002428.v4.1"/>
</dbReference>
<reference evidence="6" key="1">
    <citation type="journal article" date="2006" name="Science">
        <title>The genome of black cottonwood, Populus trichocarpa (Torr. &amp; Gray).</title>
        <authorList>
            <person name="Tuskan G.A."/>
            <person name="Difazio S."/>
            <person name="Jansson S."/>
            <person name="Bohlmann J."/>
            <person name="Grigoriev I."/>
            <person name="Hellsten U."/>
            <person name="Putnam N."/>
            <person name="Ralph S."/>
            <person name="Rombauts S."/>
            <person name="Salamov A."/>
            <person name="Schein J."/>
            <person name="Sterck L."/>
            <person name="Aerts A."/>
            <person name="Bhalerao R.R."/>
            <person name="Bhalerao R.P."/>
            <person name="Blaudez D."/>
            <person name="Boerjan W."/>
            <person name="Brun A."/>
            <person name="Brunner A."/>
            <person name="Busov V."/>
            <person name="Campbell M."/>
            <person name="Carlson J."/>
            <person name="Chalot M."/>
            <person name="Chapman J."/>
            <person name="Chen G.L."/>
            <person name="Cooper D."/>
            <person name="Coutinho P.M."/>
            <person name="Couturier J."/>
            <person name="Covert S."/>
            <person name="Cronk Q."/>
            <person name="Cunningham R."/>
            <person name="Davis J."/>
            <person name="Degroeve S."/>
            <person name="Dejardin A."/>
            <person name="Depamphilis C."/>
            <person name="Detter J."/>
            <person name="Dirks B."/>
            <person name="Dubchak I."/>
            <person name="Duplessis S."/>
            <person name="Ehlting J."/>
            <person name="Ellis B."/>
            <person name="Gendler K."/>
            <person name="Goodstein D."/>
            <person name="Gribskov M."/>
            <person name="Grimwood J."/>
            <person name="Groover A."/>
            <person name="Gunter L."/>
            <person name="Hamberger B."/>
            <person name="Heinze B."/>
            <person name="Helariutta Y."/>
            <person name="Henrissat B."/>
            <person name="Holligan D."/>
            <person name="Holt R."/>
            <person name="Huang W."/>
            <person name="Islam-Faridi N."/>
            <person name="Jones S."/>
            <person name="Jones-Rhoades M."/>
            <person name="Jorgensen R."/>
            <person name="Joshi C."/>
            <person name="Kangasjarvi J."/>
            <person name="Karlsson J."/>
            <person name="Kelleher C."/>
            <person name="Kirkpatrick R."/>
            <person name="Kirst M."/>
            <person name="Kohler A."/>
            <person name="Kalluri U."/>
            <person name="Larimer F."/>
            <person name="Leebens-Mack J."/>
            <person name="Leple J.C."/>
            <person name="Locascio P."/>
            <person name="Lou Y."/>
            <person name="Lucas S."/>
            <person name="Martin F."/>
            <person name="Montanini B."/>
            <person name="Napoli C."/>
            <person name="Nelson D.R."/>
            <person name="Nelson C."/>
            <person name="Nieminen K."/>
            <person name="Nilsson O."/>
            <person name="Pereda V."/>
            <person name="Peter G."/>
            <person name="Philippe R."/>
            <person name="Pilate G."/>
            <person name="Poliakov A."/>
            <person name="Razumovskaya J."/>
            <person name="Richardson P."/>
            <person name="Rinaldi C."/>
            <person name="Ritland K."/>
            <person name="Rouze P."/>
            <person name="Ryaboy D."/>
            <person name="Schmutz J."/>
            <person name="Schrader J."/>
            <person name="Segerman B."/>
            <person name="Shin H."/>
            <person name="Siddiqui A."/>
            <person name="Sterky F."/>
            <person name="Terry A."/>
            <person name="Tsai C.J."/>
            <person name="Uberbacher E."/>
            <person name="Unneberg P."/>
            <person name="Vahala J."/>
            <person name="Wall K."/>
            <person name="Wessler S."/>
            <person name="Yang G."/>
            <person name="Yin T."/>
            <person name="Douglas C."/>
            <person name="Marra M."/>
            <person name="Sandberg G."/>
            <person name="Van de Peer Y."/>
            <person name="Rokhsar D."/>
        </authorList>
    </citation>
    <scope>NUCLEOTIDE SEQUENCE [LARGE SCALE GENOMIC DNA]</scope>
    <source>
        <strain evidence="6">Nisqually-1</strain>
    </source>
</reference>